<sequence>MQFVFDNERPIYKQLVDQFKIQMLTGMYSPDDKLPSVREIALKTGVNPNTVQRAFSELEQVGLVYTKRTSGRYITEDQNKLKNMRDEMASEWAKEFVGKMKQLSYDEKEICEFIQKLGKEK</sequence>
<dbReference type="GO" id="GO:0003700">
    <property type="term" value="F:DNA-binding transcription factor activity"/>
    <property type="evidence" value="ECO:0007669"/>
    <property type="project" value="InterPro"/>
</dbReference>
<reference evidence="5" key="2">
    <citation type="journal article" date="2021" name="PeerJ">
        <title>Extensive microbial diversity within the chicken gut microbiome revealed by metagenomics and culture.</title>
        <authorList>
            <person name="Gilroy R."/>
            <person name="Ravi A."/>
            <person name="Getino M."/>
            <person name="Pursley I."/>
            <person name="Horton D.L."/>
            <person name="Alikhan N.F."/>
            <person name="Baker D."/>
            <person name="Gharbi K."/>
            <person name="Hall N."/>
            <person name="Watson M."/>
            <person name="Adriaenssens E.M."/>
            <person name="Foster-Nyarko E."/>
            <person name="Jarju S."/>
            <person name="Secka A."/>
            <person name="Antonio M."/>
            <person name="Oren A."/>
            <person name="Chaudhuri R.R."/>
            <person name="La Ragione R."/>
            <person name="Hildebrand F."/>
            <person name="Pallen M.J."/>
        </authorList>
    </citation>
    <scope>NUCLEOTIDE SEQUENCE</scope>
    <source>
        <strain evidence="5">CHK197-8231</strain>
    </source>
</reference>
<dbReference type="PROSITE" id="PS50949">
    <property type="entry name" value="HTH_GNTR"/>
    <property type="match status" value="1"/>
</dbReference>
<proteinExistence type="predicted"/>
<dbReference type="CDD" id="cd07377">
    <property type="entry name" value="WHTH_GntR"/>
    <property type="match status" value="1"/>
</dbReference>
<dbReference type="SMART" id="SM00345">
    <property type="entry name" value="HTH_GNTR"/>
    <property type="match status" value="1"/>
</dbReference>
<dbReference type="GO" id="GO:0005737">
    <property type="term" value="C:cytoplasm"/>
    <property type="evidence" value="ECO:0007669"/>
    <property type="project" value="InterPro"/>
</dbReference>
<protein>
    <submittedName>
        <fullName evidence="5">GntR family transcriptional regulator</fullName>
    </submittedName>
</protein>
<name>A0A9D1HVQ1_9BACT</name>
<dbReference type="PANTHER" id="PTHR38445">
    <property type="entry name" value="HTH-TYPE TRANSCRIPTIONAL REPRESSOR YTRA"/>
    <property type="match status" value="1"/>
</dbReference>
<dbReference type="Pfam" id="PF00392">
    <property type="entry name" value="GntR"/>
    <property type="match status" value="1"/>
</dbReference>
<organism evidence="5 6">
    <name type="scientific">Candidatus Fimihabitans intestinipullorum</name>
    <dbReference type="NCBI Taxonomy" id="2840820"/>
    <lineage>
        <taxon>Bacteria</taxon>
        <taxon>Bacillati</taxon>
        <taxon>Mycoplasmatota</taxon>
        <taxon>Mycoplasmatota incertae sedis</taxon>
        <taxon>Candidatus Fimihabitans</taxon>
    </lineage>
</organism>
<keyword evidence="1" id="KW-0805">Transcription regulation</keyword>
<feature type="domain" description="HTH gntR-type" evidence="4">
    <location>
        <begin position="9"/>
        <end position="77"/>
    </location>
</feature>
<keyword evidence="3" id="KW-0804">Transcription</keyword>
<reference evidence="5" key="1">
    <citation type="submission" date="2020-10" db="EMBL/GenBank/DDBJ databases">
        <authorList>
            <person name="Gilroy R."/>
        </authorList>
    </citation>
    <scope>NUCLEOTIDE SEQUENCE</scope>
    <source>
        <strain evidence="5">CHK197-8231</strain>
    </source>
</reference>
<dbReference type="GO" id="GO:0003677">
    <property type="term" value="F:DNA binding"/>
    <property type="evidence" value="ECO:0007669"/>
    <property type="project" value="UniProtKB-KW"/>
</dbReference>
<dbReference type="AlphaFoldDB" id="A0A9D1HVQ1"/>
<dbReference type="Gene3D" id="1.10.10.10">
    <property type="entry name" value="Winged helix-like DNA-binding domain superfamily/Winged helix DNA-binding domain"/>
    <property type="match status" value="1"/>
</dbReference>
<evidence type="ECO:0000313" key="5">
    <source>
        <dbReference type="EMBL" id="HIU22210.1"/>
    </source>
</evidence>
<comment type="caution">
    <text evidence="5">The sequence shown here is derived from an EMBL/GenBank/DDBJ whole genome shotgun (WGS) entry which is preliminary data.</text>
</comment>
<dbReference type="Proteomes" id="UP000824087">
    <property type="component" value="Unassembled WGS sequence"/>
</dbReference>
<dbReference type="GO" id="GO:0006886">
    <property type="term" value="P:intracellular protein transport"/>
    <property type="evidence" value="ECO:0007669"/>
    <property type="project" value="InterPro"/>
</dbReference>
<dbReference type="InterPro" id="IPR036390">
    <property type="entry name" value="WH_DNA-bd_sf"/>
</dbReference>
<evidence type="ECO:0000256" key="1">
    <source>
        <dbReference type="ARBA" id="ARBA00023015"/>
    </source>
</evidence>
<dbReference type="SUPFAM" id="SSF46785">
    <property type="entry name" value="Winged helix' DNA-binding domain"/>
    <property type="match status" value="1"/>
</dbReference>
<keyword evidence="2" id="KW-0238">DNA-binding</keyword>
<evidence type="ECO:0000256" key="2">
    <source>
        <dbReference type="ARBA" id="ARBA00023125"/>
    </source>
</evidence>
<dbReference type="InterPro" id="IPR000524">
    <property type="entry name" value="Tscrpt_reg_HTH_GntR"/>
</dbReference>
<gene>
    <name evidence="5" type="ORF">IAD49_01375</name>
</gene>
<evidence type="ECO:0000259" key="4">
    <source>
        <dbReference type="PROSITE" id="PS50949"/>
    </source>
</evidence>
<evidence type="ECO:0000256" key="3">
    <source>
        <dbReference type="ARBA" id="ARBA00023163"/>
    </source>
</evidence>
<evidence type="ECO:0000313" key="6">
    <source>
        <dbReference type="Proteomes" id="UP000824087"/>
    </source>
</evidence>
<dbReference type="PANTHER" id="PTHR38445:SF6">
    <property type="entry name" value="GNTR-FAMILY TRANSCRIPTIONAL REGULATOR"/>
    <property type="match status" value="1"/>
</dbReference>
<accession>A0A9D1HVQ1</accession>
<dbReference type="InterPro" id="IPR036388">
    <property type="entry name" value="WH-like_DNA-bd_sf"/>
</dbReference>
<dbReference type="EMBL" id="DVML01000008">
    <property type="protein sequence ID" value="HIU22210.1"/>
    <property type="molecule type" value="Genomic_DNA"/>
</dbReference>